<protein>
    <submittedName>
        <fullName evidence="2">Uncharacterized protein</fullName>
    </submittedName>
</protein>
<feature type="region of interest" description="Disordered" evidence="1">
    <location>
        <begin position="1"/>
        <end position="140"/>
    </location>
</feature>
<feature type="compositionally biased region" description="Polar residues" evidence="1">
    <location>
        <begin position="59"/>
        <end position="72"/>
    </location>
</feature>
<evidence type="ECO:0000313" key="3">
    <source>
        <dbReference type="Proteomes" id="UP000775547"/>
    </source>
</evidence>
<sequence length="140" mass="15815">MRRTYHSSNPIFTCSVKKGRHKMANPGPRKTTPRQTPDAYAPHCQSYSDYITHNYPPQGDTTASGGYSSPKNVWSDRAQRGNATNIGTYRPRAQSDTNVDQMKKGGKPLRDQFDDSELGRELEARREHERQCRGGVKSTE</sequence>
<accession>A0A9P7G9R3</accession>
<reference evidence="2" key="1">
    <citation type="submission" date="2020-07" db="EMBL/GenBank/DDBJ databases">
        <authorList>
            <person name="Nieuwenhuis M."/>
            <person name="Van De Peppel L.J.J."/>
        </authorList>
    </citation>
    <scope>NUCLEOTIDE SEQUENCE</scope>
    <source>
        <strain evidence="2">AP01</strain>
        <tissue evidence="2">Mycelium</tissue>
    </source>
</reference>
<dbReference type="EMBL" id="JABCKV010000135">
    <property type="protein sequence ID" value="KAG5643092.1"/>
    <property type="molecule type" value="Genomic_DNA"/>
</dbReference>
<comment type="caution">
    <text evidence="2">The sequence shown here is derived from an EMBL/GenBank/DDBJ whole genome shotgun (WGS) entry which is preliminary data.</text>
</comment>
<evidence type="ECO:0000256" key="1">
    <source>
        <dbReference type="SAM" id="MobiDB-lite"/>
    </source>
</evidence>
<dbReference type="AlphaFoldDB" id="A0A9P7G9R3"/>
<dbReference type="OrthoDB" id="3250036at2759"/>
<keyword evidence="3" id="KW-1185">Reference proteome</keyword>
<feature type="compositionally biased region" description="Basic and acidic residues" evidence="1">
    <location>
        <begin position="108"/>
        <end position="132"/>
    </location>
</feature>
<organism evidence="2 3">
    <name type="scientific">Asterophora parasitica</name>
    <dbReference type="NCBI Taxonomy" id="117018"/>
    <lineage>
        <taxon>Eukaryota</taxon>
        <taxon>Fungi</taxon>
        <taxon>Dikarya</taxon>
        <taxon>Basidiomycota</taxon>
        <taxon>Agaricomycotina</taxon>
        <taxon>Agaricomycetes</taxon>
        <taxon>Agaricomycetidae</taxon>
        <taxon>Agaricales</taxon>
        <taxon>Tricholomatineae</taxon>
        <taxon>Lyophyllaceae</taxon>
        <taxon>Asterophora</taxon>
    </lineage>
</organism>
<reference evidence="2" key="2">
    <citation type="submission" date="2021-10" db="EMBL/GenBank/DDBJ databases">
        <title>Phylogenomics reveals ancestral predisposition of the termite-cultivated fungus Termitomyces towards a domesticated lifestyle.</title>
        <authorList>
            <person name="Auxier B."/>
            <person name="Grum-Grzhimaylo A."/>
            <person name="Cardenas M.E."/>
            <person name="Lodge J.D."/>
            <person name="Laessoe T."/>
            <person name="Pedersen O."/>
            <person name="Smith M.E."/>
            <person name="Kuyper T.W."/>
            <person name="Franco-Molano E.A."/>
            <person name="Baroni T.J."/>
            <person name="Aanen D.K."/>
        </authorList>
    </citation>
    <scope>NUCLEOTIDE SEQUENCE</scope>
    <source>
        <strain evidence="2">AP01</strain>
        <tissue evidence="2">Mycelium</tissue>
    </source>
</reference>
<dbReference type="Proteomes" id="UP000775547">
    <property type="component" value="Unassembled WGS sequence"/>
</dbReference>
<evidence type="ECO:0000313" key="2">
    <source>
        <dbReference type="EMBL" id="KAG5643092.1"/>
    </source>
</evidence>
<proteinExistence type="predicted"/>
<name>A0A9P7G9R3_9AGAR</name>
<feature type="compositionally biased region" description="Polar residues" evidence="1">
    <location>
        <begin position="1"/>
        <end position="12"/>
    </location>
</feature>
<gene>
    <name evidence="2" type="ORF">DXG03_001588</name>
</gene>